<comment type="caution">
    <text evidence="2">The sequence shown here is derived from an EMBL/GenBank/DDBJ whole genome shotgun (WGS) entry which is preliminary data.</text>
</comment>
<dbReference type="EMBL" id="BARW01014042">
    <property type="protein sequence ID" value="GAI73125.1"/>
    <property type="molecule type" value="Genomic_DNA"/>
</dbReference>
<reference evidence="2" key="1">
    <citation type="journal article" date="2014" name="Front. Microbiol.">
        <title>High frequency of phylogenetically diverse reductive dehalogenase-homologous genes in deep subseafloor sedimentary metagenomes.</title>
        <authorList>
            <person name="Kawai M."/>
            <person name="Futagami T."/>
            <person name="Toyoda A."/>
            <person name="Takaki Y."/>
            <person name="Nishi S."/>
            <person name="Hori S."/>
            <person name="Arai W."/>
            <person name="Tsubouchi T."/>
            <person name="Morono Y."/>
            <person name="Uchiyama I."/>
            <person name="Ito T."/>
            <person name="Fujiyama A."/>
            <person name="Inagaki F."/>
            <person name="Takami H."/>
        </authorList>
    </citation>
    <scope>NUCLEOTIDE SEQUENCE</scope>
    <source>
        <strain evidence="2">Expedition CK06-06</strain>
    </source>
</reference>
<dbReference type="InterPro" id="IPR011059">
    <property type="entry name" value="Metal-dep_hydrolase_composite"/>
</dbReference>
<dbReference type="PANTHER" id="PTHR22642:SF2">
    <property type="entry name" value="PROTEIN LONG AFTER FAR-RED 3"/>
    <property type="match status" value="1"/>
</dbReference>
<feature type="domain" description="Amidohydrolase 3" evidence="1">
    <location>
        <begin position="3"/>
        <end position="87"/>
    </location>
</feature>
<evidence type="ECO:0000259" key="1">
    <source>
        <dbReference type="Pfam" id="PF07969"/>
    </source>
</evidence>
<dbReference type="Gene3D" id="2.30.40.10">
    <property type="entry name" value="Urease, subunit C, domain 1"/>
    <property type="match status" value="1"/>
</dbReference>
<accession>X1SCI1</accession>
<dbReference type="AlphaFoldDB" id="X1SCI1"/>
<proteinExistence type="predicted"/>
<dbReference type="GO" id="GO:0016810">
    <property type="term" value="F:hydrolase activity, acting on carbon-nitrogen (but not peptide) bonds"/>
    <property type="evidence" value="ECO:0007669"/>
    <property type="project" value="InterPro"/>
</dbReference>
<dbReference type="Gene3D" id="3.20.20.140">
    <property type="entry name" value="Metal-dependent hydrolases"/>
    <property type="match status" value="1"/>
</dbReference>
<protein>
    <recommendedName>
        <fullName evidence="1">Amidohydrolase 3 domain-containing protein</fullName>
    </recommendedName>
</protein>
<feature type="non-terminal residue" evidence="2">
    <location>
        <position position="1"/>
    </location>
</feature>
<dbReference type="InterPro" id="IPR013108">
    <property type="entry name" value="Amidohydro_3"/>
</dbReference>
<sequence>CFYATVTRKLKDGTVFYPDQRMSREEALRSYTLNCAYAGFQEDILGSLTPGKLADITVLSKDIMTVPDDEILNTEVVYTIVGGKVLYKK</sequence>
<dbReference type="PANTHER" id="PTHR22642">
    <property type="entry name" value="IMIDAZOLONEPROPIONASE"/>
    <property type="match status" value="1"/>
</dbReference>
<dbReference type="SUPFAM" id="SSF51338">
    <property type="entry name" value="Composite domain of metallo-dependent hydrolases"/>
    <property type="match status" value="1"/>
</dbReference>
<gene>
    <name evidence="2" type="ORF">S12H4_25233</name>
</gene>
<organism evidence="2">
    <name type="scientific">marine sediment metagenome</name>
    <dbReference type="NCBI Taxonomy" id="412755"/>
    <lineage>
        <taxon>unclassified sequences</taxon>
        <taxon>metagenomes</taxon>
        <taxon>ecological metagenomes</taxon>
    </lineage>
</organism>
<dbReference type="Pfam" id="PF07969">
    <property type="entry name" value="Amidohydro_3"/>
    <property type="match status" value="1"/>
</dbReference>
<name>X1SCI1_9ZZZZ</name>
<evidence type="ECO:0000313" key="2">
    <source>
        <dbReference type="EMBL" id="GAI73125.1"/>
    </source>
</evidence>